<evidence type="ECO:0000256" key="1">
    <source>
        <dbReference type="SAM" id="MobiDB-lite"/>
    </source>
</evidence>
<keyword evidence="3" id="KW-1185">Reference proteome</keyword>
<proteinExistence type="predicted"/>
<dbReference type="AlphaFoldDB" id="A0A5N5SQ14"/>
<sequence>MSEYVATANCANETPRHDTSIEQEQDSARLTLKRIDQVSDLLSKYVG</sequence>
<protein>
    <submittedName>
        <fullName evidence="2">Uncharacterized protein</fullName>
    </submittedName>
</protein>
<feature type="region of interest" description="Disordered" evidence="1">
    <location>
        <begin position="1"/>
        <end position="25"/>
    </location>
</feature>
<evidence type="ECO:0000313" key="2">
    <source>
        <dbReference type="EMBL" id="KAB7495848.1"/>
    </source>
</evidence>
<reference evidence="2 3" key="1">
    <citation type="journal article" date="2019" name="PLoS Biol.">
        <title>Sex chromosomes control vertical transmission of feminizing Wolbachia symbionts in an isopod.</title>
        <authorList>
            <person name="Becking T."/>
            <person name="Chebbi M.A."/>
            <person name="Giraud I."/>
            <person name="Moumen B."/>
            <person name="Laverre T."/>
            <person name="Caubet Y."/>
            <person name="Peccoud J."/>
            <person name="Gilbert C."/>
            <person name="Cordaux R."/>
        </authorList>
    </citation>
    <scope>NUCLEOTIDE SEQUENCE [LARGE SCALE GENOMIC DNA]</scope>
    <source>
        <strain evidence="2">ANa2</strain>
        <tissue evidence="2">Whole body excluding digestive tract and cuticle</tissue>
    </source>
</reference>
<evidence type="ECO:0000313" key="3">
    <source>
        <dbReference type="Proteomes" id="UP000326759"/>
    </source>
</evidence>
<gene>
    <name evidence="2" type="ORF">Anas_10179</name>
</gene>
<comment type="caution">
    <text evidence="2">The sequence shown here is derived from an EMBL/GenBank/DDBJ whole genome shotgun (WGS) entry which is preliminary data.</text>
</comment>
<dbReference type="EMBL" id="SEYY01022053">
    <property type="protein sequence ID" value="KAB7495848.1"/>
    <property type="molecule type" value="Genomic_DNA"/>
</dbReference>
<accession>A0A5N5SQ14</accession>
<name>A0A5N5SQ14_9CRUS</name>
<dbReference type="Proteomes" id="UP000326759">
    <property type="component" value="Unassembled WGS sequence"/>
</dbReference>
<organism evidence="2 3">
    <name type="scientific">Armadillidium nasatum</name>
    <dbReference type="NCBI Taxonomy" id="96803"/>
    <lineage>
        <taxon>Eukaryota</taxon>
        <taxon>Metazoa</taxon>
        <taxon>Ecdysozoa</taxon>
        <taxon>Arthropoda</taxon>
        <taxon>Crustacea</taxon>
        <taxon>Multicrustacea</taxon>
        <taxon>Malacostraca</taxon>
        <taxon>Eumalacostraca</taxon>
        <taxon>Peracarida</taxon>
        <taxon>Isopoda</taxon>
        <taxon>Oniscidea</taxon>
        <taxon>Crinocheta</taxon>
        <taxon>Armadillidiidae</taxon>
        <taxon>Armadillidium</taxon>
    </lineage>
</organism>